<accession>A0A5M4AYV2</accession>
<dbReference type="SUPFAM" id="SSF49464">
    <property type="entry name" value="Carboxypeptidase regulatory domain-like"/>
    <property type="match status" value="1"/>
</dbReference>
<dbReference type="Gene3D" id="2.60.40.1120">
    <property type="entry name" value="Carboxypeptidase-like, regulatory domain"/>
    <property type="match status" value="1"/>
</dbReference>
<evidence type="ECO:0008006" key="3">
    <source>
        <dbReference type="Google" id="ProtNLM"/>
    </source>
</evidence>
<evidence type="ECO:0000313" key="2">
    <source>
        <dbReference type="Proteomes" id="UP000391834"/>
    </source>
</evidence>
<dbReference type="InterPro" id="IPR008969">
    <property type="entry name" value="CarboxyPept-like_regulatory"/>
</dbReference>
<sequence>MAANKESKSENASSNTAALTQLYGEVIDKNTNETLVGVKVTIDGTNEVAYTDFDGKYSFDNLKPGKYKLTASYISYENSTVENIQLTPKANEVDFSLKNSN</sequence>
<keyword evidence="2" id="KW-1185">Reference proteome</keyword>
<dbReference type="Proteomes" id="UP000391834">
    <property type="component" value="Unassembled WGS sequence"/>
</dbReference>
<comment type="caution">
    <text evidence="1">The sequence shown here is derived from an EMBL/GenBank/DDBJ whole genome shotgun (WGS) entry which is preliminary data.</text>
</comment>
<dbReference type="AlphaFoldDB" id="A0A5M4AYV2"/>
<organism evidence="1 2">
    <name type="scientific">Prolixibacter bellariivorans</name>
    <dbReference type="NCBI Taxonomy" id="314319"/>
    <lineage>
        <taxon>Bacteria</taxon>
        <taxon>Pseudomonadati</taxon>
        <taxon>Bacteroidota</taxon>
        <taxon>Bacteroidia</taxon>
        <taxon>Marinilabiliales</taxon>
        <taxon>Prolixibacteraceae</taxon>
        <taxon>Prolixibacter</taxon>
    </lineage>
</organism>
<proteinExistence type="predicted"/>
<dbReference type="EMBL" id="BLAX01000001">
    <property type="protein sequence ID" value="GET32786.1"/>
    <property type="molecule type" value="Genomic_DNA"/>
</dbReference>
<gene>
    <name evidence="1" type="ORF">PbJCM13498_16490</name>
</gene>
<reference evidence="1 2" key="1">
    <citation type="submission" date="2019-10" db="EMBL/GenBank/DDBJ databases">
        <title>Prolixibacter strains distinguished by the presence of nitrate reductase genes were adept at nitrate-dependent anaerobic corrosion of metallic iron and carbon steel.</title>
        <authorList>
            <person name="Iino T."/>
            <person name="Shono N."/>
            <person name="Ito K."/>
            <person name="Nakamura R."/>
            <person name="Sueoka K."/>
            <person name="Harayama S."/>
            <person name="Ohkuma M."/>
        </authorList>
    </citation>
    <scope>NUCLEOTIDE SEQUENCE [LARGE SCALE GENOMIC DNA]</scope>
    <source>
        <strain evidence="1 2">JCM 13498</strain>
    </source>
</reference>
<name>A0A5M4AYV2_9BACT</name>
<protein>
    <recommendedName>
        <fullName evidence="3">TonB-dependent receptor</fullName>
    </recommendedName>
</protein>
<dbReference type="Pfam" id="PF13715">
    <property type="entry name" value="CarbopepD_reg_2"/>
    <property type="match status" value="1"/>
</dbReference>
<evidence type="ECO:0000313" key="1">
    <source>
        <dbReference type="EMBL" id="GET32786.1"/>
    </source>
</evidence>